<evidence type="ECO:0000259" key="13">
    <source>
        <dbReference type="Pfam" id="PF00763"/>
    </source>
</evidence>
<dbReference type="GO" id="GO:0035999">
    <property type="term" value="P:tetrahydrofolate interconversion"/>
    <property type="evidence" value="ECO:0007669"/>
    <property type="project" value="UniProtKB-UniRule"/>
</dbReference>
<feature type="domain" description="Tetrahydrofolate dehydrogenase/cyclohydrolase NAD(P)-binding" evidence="14">
    <location>
        <begin position="140"/>
        <end position="280"/>
    </location>
</feature>
<dbReference type="GO" id="GO:0004477">
    <property type="term" value="F:methenyltetrahydrofolate cyclohydrolase activity"/>
    <property type="evidence" value="ECO:0007669"/>
    <property type="project" value="UniProtKB-UniRule"/>
</dbReference>
<feature type="binding site" evidence="12">
    <location>
        <begin position="166"/>
        <end position="168"/>
    </location>
    <ligand>
        <name>NADP(+)</name>
        <dbReference type="ChEBI" id="CHEBI:58349"/>
    </ligand>
</feature>
<protein>
    <recommendedName>
        <fullName evidence="12">Bifunctional protein FolD</fullName>
    </recommendedName>
    <domain>
        <recommendedName>
            <fullName evidence="12">Methylenetetrahydrofolate dehydrogenase</fullName>
            <ecNumber evidence="12">1.5.1.5</ecNumber>
        </recommendedName>
    </domain>
    <domain>
        <recommendedName>
            <fullName evidence="12">Methenyltetrahydrofolate cyclohydrolase</fullName>
            <ecNumber evidence="12">3.5.4.9</ecNumber>
        </recommendedName>
    </domain>
</protein>
<dbReference type="Gene3D" id="3.40.50.720">
    <property type="entry name" value="NAD(P)-binding Rossmann-like Domain"/>
    <property type="match status" value="1"/>
</dbReference>
<dbReference type="GO" id="GO:0004488">
    <property type="term" value="F:methylenetetrahydrofolate dehydrogenase (NADP+) activity"/>
    <property type="evidence" value="ECO:0007669"/>
    <property type="project" value="UniProtKB-UniRule"/>
</dbReference>
<feature type="binding site" evidence="12">
    <location>
        <position position="232"/>
    </location>
    <ligand>
        <name>NADP(+)</name>
        <dbReference type="ChEBI" id="CHEBI:58349"/>
    </ligand>
</feature>
<evidence type="ECO:0000256" key="2">
    <source>
        <dbReference type="ARBA" id="ARBA00011738"/>
    </source>
</evidence>
<dbReference type="InterPro" id="IPR020867">
    <property type="entry name" value="THF_DH/CycHdrlase_CS"/>
</dbReference>
<name>A0A5C6UI72_9SPHN</name>
<dbReference type="GO" id="GO:0005829">
    <property type="term" value="C:cytosol"/>
    <property type="evidence" value="ECO:0007669"/>
    <property type="project" value="TreeGrafter"/>
</dbReference>
<dbReference type="RefSeq" id="WP_147083370.1">
    <property type="nucleotide sequence ID" value="NZ_VOQR01000001.1"/>
</dbReference>
<comment type="pathway">
    <text evidence="1 12">One-carbon metabolism; tetrahydrofolate interconversion.</text>
</comment>
<evidence type="ECO:0000256" key="9">
    <source>
        <dbReference type="ARBA" id="ARBA00023102"/>
    </source>
</evidence>
<evidence type="ECO:0000256" key="10">
    <source>
        <dbReference type="ARBA" id="ARBA00023167"/>
    </source>
</evidence>
<organism evidence="15 16">
    <name type="scientific">Sphingomonas ginsenosidivorax</name>
    <dbReference type="NCBI Taxonomy" id="862135"/>
    <lineage>
        <taxon>Bacteria</taxon>
        <taxon>Pseudomonadati</taxon>
        <taxon>Pseudomonadota</taxon>
        <taxon>Alphaproteobacteria</taxon>
        <taxon>Sphingomonadales</taxon>
        <taxon>Sphingomonadaceae</taxon>
        <taxon>Sphingomonas</taxon>
    </lineage>
</organism>
<dbReference type="Gene3D" id="3.40.50.10860">
    <property type="entry name" value="Leucine Dehydrogenase, chain A, domain 1"/>
    <property type="match status" value="1"/>
</dbReference>
<reference evidence="15 16" key="1">
    <citation type="journal article" date="2013" name="Antonie Van Leeuwenhoek">
        <title>Sphingomonas ginsenosidivorax sp. nov., with the ability to transform ginsenosides.</title>
        <authorList>
            <person name="Jin X.F."/>
            <person name="Kim J.K."/>
            <person name="Liu Q.M."/>
            <person name="Kang M.S."/>
            <person name="He D."/>
            <person name="Jin F.X."/>
            <person name="Kim S.C."/>
            <person name="Im W.T."/>
        </authorList>
    </citation>
    <scope>NUCLEOTIDE SEQUENCE [LARGE SCALE GENOMIC DNA]</scope>
    <source>
        <strain evidence="15 16">KHI67</strain>
    </source>
</reference>
<comment type="catalytic activity">
    <reaction evidence="12">
        <text>(6R)-5,10-methenyltetrahydrofolate + H2O = (6R)-10-formyltetrahydrofolate + H(+)</text>
        <dbReference type="Rhea" id="RHEA:23700"/>
        <dbReference type="ChEBI" id="CHEBI:15377"/>
        <dbReference type="ChEBI" id="CHEBI:15378"/>
        <dbReference type="ChEBI" id="CHEBI:57455"/>
        <dbReference type="ChEBI" id="CHEBI:195366"/>
        <dbReference type="EC" id="3.5.4.9"/>
    </reaction>
</comment>
<keyword evidence="11 12" id="KW-0511">Multifunctional enzyme</keyword>
<evidence type="ECO:0000256" key="7">
    <source>
        <dbReference type="ARBA" id="ARBA00022857"/>
    </source>
</evidence>
<dbReference type="NCBIfam" id="NF010785">
    <property type="entry name" value="PRK14188.1"/>
    <property type="match status" value="1"/>
</dbReference>
<feature type="domain" description="Tetrahydrofolate dehydrogenase/cyclohydrolase catalytic" evidence="13">
    <location>
        <begin position="6"/>
        <end position="121"/>
    </location>
</feature>
<evidence type="ECO:0000256" key="3">
    <source>
        <dbReference type="ARBA" id="ARBA00022563"/>
    </source>
</evidence>
<keyword evidence="7 12" id="KW-0521">NADP</keyword>
<keyword evidence="9 12" id="KW-0368">Histidine biosynthesis</keyword>
<dbReference type="InterPro" id="IPR020631">
    <property type="entry name" value="THF_DH/CycHdrlase_NAD-bd_dom"/>
</dbReference>
<keyword evidence="5 12" id="KW-0658">Purine biosynthesis</keyword>
<comment type="caution">
    <text evidence="15">The sequence shown here is derived from an EMBL/GenBank/DDBJ whole genome shotgun (WGS) entry which is preliminary data.</text>
</comment>
<dbReference type="PANTHER" id="PTHR48099:SF5">
    <property type="entry name" value="C-1-TETRAHYDROFOLATE SYNTHASE, CYTOPLASMIC"/>
    <property type="match status" value="1"/>
</dbReference>
<dbReference type="PANTHER" id="PTHR48099">
    <property type="entry name" value="C-1-TETRAHYDROFOLATE SYNTHASE, CYTOPLASMIC-RELATED"/>
    <property type="match status" value="1"/>
</dbReference>
<evidence type="ECO:0000313" key="16">
    <source>
        <dbReference type="Proteomes" id="UP000321250"/>
    </source>
</evidence>
<dbReference type="Pfam" id="PF02882">
    <property type="entry name" value="THF_DHG_CYH_C"/>
    <property type="match status" value="1"/>
</dbReference>
<dbReference type="InterPro" id="IPR036291">
    <property type="entry name" value="NAD(P)-bd_dom_sf"/>
</dbReference>
<keyword evidence="4 12" id="KW-0028">Amino-acid biosynthesis</keyword>
<dbReference type="Pfam" id="PF00763">
    <property type="entry name" value="THF_DHG_CYH"/>
    <property type="match status" value="1"/>
</dbReference>
<sequence>MSATIIDGKAFAARLRARIATGVAEFHAEAGRAPGLAVVLVGEDPASAVYVRSKGKATRDAGMQSIEHRLPADVPAETLLALVADLNADPGVDGILVQLPLPKHIDAQTVISAIDPDKDVDGFHPINAGRLATGLPGFVPCTPLGCLMLLKSIHPKLSGLEAVVIGRSNIVGKPMAQLLLAESCTVTIVHSRTHDAKAHVRAADIVVAAVGIPQMVTGDWIKPGATVIDVGINRTEAGLVGDVDFASASQVAGAITPVPGGVGPMTIAVLLRNTLVSAARREAVAIDIDAVDSAGDAAGDSGAC</sequence>
<dbReference type="AlphaFoldDB" id="A0A5C6UI72"/>
<dbReference type="PRINTS" id="PR00085">
    <property type="entry name" value="THFDHDRGNASE"/>
</dbReference>
<dbReference type="SUPFAM" id="SSF53223">
    <property type="entry name" value="Aminoacid dehydrogenase-like, N-terminal domain"/>
    <property type="match status" value="1"/>
</dbReference>
<comment type="caution">
    <text evidence="12">Lacks conserved residue(s) required for the propagation of feature annotation.</text>
</comment>
<dbReference type="GO" id="GO:0006164">
    <property type="term" value="P:purine nucleotide biosynthetic process"/>
    <property type="evidence" value="ECO:0007669"/>
    <property type="project" value="UniProtKB-KW"/>
</dbReference>
<accession>A0A5C6UI72</accession>
<dbReference type="InterPro" id="IPR046346">
    <property type="entry name" value="Aminoacid_DH-like_N_sf"/>
</dbReference>
<evidence type="ECO:0000256" key="1">
    <source>
        <dbReference type="ARBA" id="ARBA00004777"/>
    </source>
</evidence>
<dbReference type="SUPFAM" id="SSF51735">
    <property type="entry name" value="NAD(P)-binding Rossmann-fold domains"/>
    <property type="match status" value="1"/>
</dbReference>
<evidence type="ECO:0000313" key="15">
    <source>
        <dbReference type="EMBL" id="TXC72094.1"/>
    </source>
</evidence>
<evidence type="ECO:0000256" key="5">
    <source>
        <dbReference type="ARBA" id="ARBA00022755"/>
    </source>
</evidence>
<keyword evidence="8 12" id="KW-0560">Oxidoreductase</keyword>
<comment type="catalytic activity">
    <reaction evidence="12">
        <text>(6R)-5,10-methylene-5,6,7,8-tetrahydrofolate + NADP(+) = (6R)-5,10-methenyltetrahydrofolate + NADPH</text>
        <dbReference type="Rhea" id="RHEA:22812"/>
        <dbReference type="ChEBI" id="CHEBI:15636"/>
        <dbReference type="ChEBI" id="CHEBI:57455"/>
        <dbReference type="ChEBI" id="CHEBI:57783"/>
        <dbReference type="ChEBI" id="CHEBI:58349"/>
        <dbReference type="EC" id="1.5.1.5"/>
    </reaction>
</comment>
<dbReference type="OrthoDB" id="9803580at2"/>
<evidence type="ECO:0000256" key="8">
    <source>
        <dbReference type="ARBA" id="ARBA00023002"/>
    </source>
</evidence>
<dbReference type="InterPro" id="IPR000672">
    <property type="entry name" value="THF_DH/CycHdrlase"/>
</dbReference>
<evidence type="ECO:0000256" key="6">
    <source>
        <dbReference type="ARBA" id="ARBA00022801"/>
    </source>
</evidence>
<evidence type="ECO:0000256" key="4">
    <source>
        <dbReference type="ARBA" id="ARBA00022605"/>
    </source>
</evidence>
<dbReference type="EC" id="3.5.4.9" evidence="12"/>
<comment type="similarity">
    <text evidence="12">Belongs to the tetrahydrofolate dehydrogenase/cyclohydrolase family.</text>
</comment>
<dbReference type="EMBL" id="VOQR01000001">
    <property type="protein sequence ID" value="TXC72094.1"/>
    <property type="molecule type" value="Genomic_DNA"/>
</dbReference>
<dbReference type="GO" id="GO:0000105">
    <property type="term" value="P:L-histidine biosynthetic process"/>
    <property type="evidence" value="ECO:0007669"/>
    <property type="project" value="UniProtKB-KW"/>
</dbReference>
<gene>
    <name evidence="12 15" type="primary">folD</name>
    <name evidence="15" type="ORF">FSB78_14915</name>
</gene>
<keyword evidence="6 12" id="KW-0378">Hydrolase</keyword>
<dbReference type="NCBIfam" id="NF008058">
    <property type="entry name" value="PRK10792.1"/>
    <property type="match status" value="1"/>
</dbReference>
<dbReference type="GO" id="GO:0009086">
    <property type="term" value="P:methionine biosynthetic process"/>
    <property type="evidence" value="ECO:0007669"/>
    <property type="project" value="UniProtKB-KW"/>
</dbReference>
<evidence type="ECO:0000256" key="11">
    <source>
        <dbReference type="ARBA" id="ARBA00023268"/>
    </source>
</evidence>
<dbReference type="FunFam" id="3.40.50.720:FF:000006">
    <property type="entry name" value="Bifunctional protein FolD"/>
    <property type="match status" value="1"/>
</dbReference>
<proteinExistence type="inferred from homology"/>
<dbReference type="InterPro" id="IPR020630">
    <property type="entry name" value="THF_DH/CycHdrlase_cat_dom"/>
</dbReference>
<evidence type="ECO:0000256" key="12">
    <source>
        <dbReference type="HAMAP-Rule" id="MF_01576"/>
    </source>
</evidence>
<dbReference type="HAMAP" id="MF_01576">
    <property type="entry name" value="THF_DHG_CYH"/>
    <property type="match status" value="1"/>
</dbReference>
<dbReference type="EC" id="1.5.1.5" evidence="12"/>
<keyword evidence="16" id="KW-1185">Reference proteome</keyword>
<comment type="subunit">
    <text evidence="2 12">Homodimer.</text>
</comment>
<evidence type="ECO:0000259" key="14">
    <source>
        <dbReference type="Pfam" id="PF02882"/>
    </source>
</evidence>
<keyword evidence="10 12" id="KW-0486">Methionine biosynthesis</keyword>
<dbReference type="CDD" id="cd01080">
    <property type="entry name" value="NAD_bind_m-THF_DH_Cyclohyd"/>
    <property type="match status" value="1"/>
</dbReference>
<keyword evidence="3 12" id="KW-0554">One-carbon metabolism</keyword>
<dbReference type="NCBIfam" id="NF010783">
    <property type="entry name" value="PRK14186.1"/>
    <property type="match status" value="1"/>
</dbReference>
<dbReference type="UniPathway" id="UPA00193"/>
<dbReference type="PROSITE" id="PS00767">
    <property type="entry name" value="THF_DHG_CYH_2"/>
    <property type="match status" value="1"/>
</dbReference>
<dbReference type="Proteomes" id="UP000321250">
    <property type="component" value="Unassembled WGS sequence"/>
</dbReference>
<dbReference type="FunFam" id="3.40.50.10860:FF:000005">
    <property type="entry name" value="C-1-tetrahydrofolate synthase, cytoplasmic, putative"/>
    <property type="match status" value="1"/>
</dbReference>
<comment type="function">
    <text evidence="12">Catalyzes the oxidation of 5,10-methylenetetrahydrofolate to 5,10-methenyltetrahydrofolate and then the hydrolysis of 5,10-methenyltetrahydrofolate to 10-formyltetrahydrofolate.</text>
</comment>